<keyword evidence="4 5" id="KW-0472">Membrane</keyword>
<dbReference type="GO" id="GO:0016765">
    <property type="term" value="F:transferase activity, transferring alkyl or aryl (other than methyl) groups"/>
    <property type="evidence" value="ECO:0007669"/>
    <property type="project" value="InterPro"/>
</dbReference>
<dbReference type="Pfam" id="PF01040">
    <property type="entry name" value="UbiA"/>
    <property type="match status" value="2"/>
</dbReference>
<accession>A0A8H6ZIE3</accession>
<feature type="transmembrane region" description="Helical" evidence="5">
    <location>
        <begin position="730"/>
        <end position="759"/>
    </location>
</feature>
<organism evidence="6 7">
    <name type="scientific">Mycena sanguinolenta</name>
    <dbReference type="NCBI Taxonomy" id="230812"/>
    <lineage>
        <taxon>Eukaryota</taxon>
        <taxon>Fungi</taxon>
        <taxon>Dikarya</taxon>
        <taxon>Basidiomycota</taxon>
        <taxon>Agaricomycotina</taxon>
        <taxon>Agaricomycetes</taxon>
        <taxon>Agaricomycetidae</taxon>
        <taxon>Agaricales</taxon>
        <taxon>Marasmiineae</taxon>
        <taxon>Mycenaceae</taxon>
        <taxon>Mycena</taxon>
    </lineage>
</organism>
<evidence type="ECO:0000256" key="5">
    <source>
        <dbReference type="SAM" id="Phobius"/>
    </source>
</evidence>
<dbReference type="CDD" id="cd13965">
    <property type="entry name" value="PT_UbiA_3"/>
    <property type="match status" value="1"/>
</dbReference>
<comment type="caution">
    <text evidence="6">The sequence shown here is derived from an EMBL/GenBank/DDBJ whole genome shotgun (WGS) entry which is preliminary data.</text>
</comment>
<dbReference type="AlphaFoldDB" id="A0A8H6ZIE3"/>
<feature type="transmembrane region" description="Helical" evidence="5">
    <location>
        <begin position="244"/>
        <end position="264"/>
    </location>
</feature>
<feature type="transmembrane region" description="Helical" evidence="5">
    <location>
        <begin position="862"/>
        <end position="882"/>
    </location>
</feature>
<dbReference type="GO" id="GO:0016020">
    <property type="term" value="C:membrane"/>
    <property type="evidence" value="ECO:0007669"/>
    <property type="project" value="UniProtKB-SubCell"/>
</dbReference>
<feature type="transmembrane region" description="Helical" evidence="5">
    <location>
        <begin position="894"/>
        <end position="913"/>
    </location>
</feature>
<evidence type="ECO:0000256" key="3">
    <source>
        <dbReference type="ARBA" id="ARBA00022989"/>
    </source>
</evidence>
<evidence type="ECO:0000256" key="4">
    <source>
        <dbReference type="ARBA" id="ARBA00023136"/>
    </source>
</evidence>
<evidence type="ECO:0000256" key="2">
    <source>
        <dbReference type="ARBA" id="ARBA00022692"/>
    </source>
</evidence>
<dbReference type="EMBL" id="JACAZH010000001">
    <property type="protein sequence ID" value="KAF7377476.1"/>
    <property type="molecule type" value="Genomic_DNA"/>
</dbReference>
<dbReference type="OrthoDB" id="434972at2759"/>
<keyword evidence="3 5" id="KW-1133">Transmembrane helix</keyword>
<dbReference type="Proteomes" id="UP000623467">
    <property type="component" value="Unassembled WGS sequence"/>
</dbReference>
<keyword evidence="2 5" id="KW-0812">Transmembrane</keyword>
<dbReference type="Gene3D" id="1.10.357.140">
    <property type="entry name" value="UbiA prenyltransferase"/>
    <property type="match status" value="1"/>
</dbReference>
<feature type="transmembrane region" description="Helical" evidence="5">
    <location>
        <begin position="835"/>
        <end position="856"/>
    </location>
</feature>
<name>A0A8H6ZIE3_9AGAR</name>
<evidence type="ECO:0000256" key="1">
    <source>
        <dbReference type="ARBA" id="ARBA00004141"/>
    </source>
</evidence>
<evidence type="ECO:0000313" key="7">
    <source>
        <dbReference type="Proteomes" id="UP000623467"/>
    </source>
</evidence>
<gene>
    <name evidence="6" type="ORF">MSAN_00169600</name>
</gene>
<comment type="subcellular location">
    <subcellularLocation>
        <location evidence="1">Membrane</location>
        <topology evidence="1">Multi-pass membrane protein</topology>
    </subcellularLocation>
</comment>
<protein>
    <submittedName>
        <fullName evidence="6">UbiA prenyltransferase</fullName>
    </submittedName>
</protein>
<dbReference type="PANTHER" id="PTHR42723">
    <property type="entry name" value="CHLOROPHYLL SYNTHASE"/>
    <property type="match status" value="1"/>
</dbReference>
<proteinExistence type="predicted"/>
<reference evidence="6" key="1">
    <citation type="submission" date="2020-05" db="EMBL/GenBank/DDBJ databases">
        <title>Mycena genomes resolve the evolution of fungal bioluminescence.</title>
        <authorList>
            <person name="Tsai I.J."/>
        </authorList>
    </citation>
    <scope>NUCLEOTIDE SEQUENCE</scope>
    <source>
        <strain evidence="6">160909Yilan</strain>
    </source>
</reference>
<dbReference type="PANTHER" id="PTHR42723:SF1">
    <property type="entry name" value="CHLOROPHYLL SYNTHASE, CHLOROPLASTIC"/>
    <property type="match status" value="1"/>
</dbReference>
<sequence length="922" mass="102883">MKLVRNCYHTLGFISNIVDYEIRLFWAFSWRDWSTTIIPGTIRTISALRTVDSASTALVIRSIAHSLIYFALFTYAFNITNQITGVDEDRINKPDRPIPSGLVTLQDAYIRWYAATLLLLAIGAAGGVFLWTMLWVFITLYYCSWGGDKHWVSKNLVCMSVGSLCLLQSGWELVAPFAVRETRWAATLSCMAGITASLQDLRDVDGDKISGRRTLPIVLGDNFRKVMAGIIYAAPFVCWLFDFLVGYCGLGLAVTMFYLAYRVVSGGSRKYDHQTYMLYTYIYCGCIAVPMIFPMFGRHCKLNLPVIPVQLKPNSHLTTITKSFFLDYCPNFTPFSSACTVTRSTLPWLSPHSKFVGFRGRRSNPILTAKPFAMREELSRRGLGVDSMENKRRTDIGEEVSLGDEFVEDEIRPSDIVAEVQHAWHRYMREWQKQQKESRAAARVAFHILHPAIVDTHTHLASTFEAYRHKYPPAGTKPCTTSSRALCAGGVEAVVDVWCEAPVRPIWREFADAALVDAQERKEGKWGEVSYRFVMGVHPHEARLYDDAVDVPSPSPSSTFVFLFFALRLLLPARATPSSSRRCAAPTLARADLDARPRLDDVRRAHSPAAAGGWVSRSRAVACARHSEYDERPRAGTPGAAPLLMGYRCRTRVSISDAVGYEIRLFGAFSWRDWSAGIIPGTIRTISAARTVDSASTELVIRGVDEDRVNKPDRPIPCGRVTLQGAGTRWYAATLLLLLVGAAGGVFLWTVLWVFITLYHCSWGGDKHWVPKNLVCMSVGSMCLLQSAWGLVAPFTVRDTHWAATLSCVNGIVANVQDLRDVDGDKISRRRTLPIVLGDNFRLAMAAIICAAPFVFWLFDFLVGYCGLGLAVSTFYLAYRVISGDSKEYDHQTYMIFTYIYCGFIAIPMIFPMSSSSAGTAS</sequence>
<dbReference type="InterPro" id="IPR000537">
    <property type="entry name" value="UbiA_prenyltransferase"/>
</dbReference>
<dbReference type="InterPro" id="IPR044878">
    <property type="entry name" value="UbiA_sf"/>
</dbReference>
<evidence type="ECO:0000313" key="6">
    <source>
        <dbReference type="EMBL" id="KAF7377476.1"/>
    </source>
</evidence>
<dbReference type="InterPro" id="IPR050475">
    <property type="entry name" value="Prenyltransferase_related"/>
</dbReference>
<keyword evidence="7" id="KW-1185">Reference proteome</keyword>
<keyword evidence="6" id="KW-0808">Transferase</keyword>
<feature type="transmembrane region" description="Helical" evidence="5">
    <location>
        <begin position="112"/>
        <end position="143"/>
    </location>
</feature>
<feature type="transmembrane region" description="Helical" evidence="5">
    <location>
        <begin position="58"/>
        <end position="77"/>
    </location>
</feature>
<feature type="transmembrane region" description="Helical" evidence="5">
    <location>
        <begin position="276"/>
        <end position="296"/>
    </location>
</feature>